<sequence length="372" mass="41054">MRACMEQTLQRRSAGGPQRGALRAPKLAGQSSAAGGVTQPTLAHIGPDIPVRISSSQGLRNAAYLAQWLLAAQVLPVPRHSVAPGDLAAYCQSSLLRWMHQRTGELRCLTPCFDMQLLTYEEMPPMLNAPVNAVQRVLPAGVKLTWCMSDVAHWGIGCGLDYLEHTVPMLGTTILETLERKGLQVCPLFSPQVVMDEACGLYWLGEEDETMYLEEECGDDEAAKEAMRQNMVTRADIDAAFPAWTLALDKPCLSLRALASLRQHACPYVRKAGVLVLALRKLATTGQYMPEWEAPFIGYGAVLCWHDGDLAVRVSDDCAQMAWQGDSSDTVGEVVFPLAAPTALRRWMENMRPNLRAIGLIDRLLWHLTERE</sequence>
<name>A0A7X2IIT6_9BURK</name>
<reference evidence="2 3" key="1">
    <citation type="submission" date="2019-11" db="EMBL/GenBank/DDBJ databases">
        <title>Novel species isolated from a subtropical stream in China.</title>
        <authorList>
            <person name="Lu H."/>
        </authorList>
    </citation>
    <scope>NUCLEOTIDE SEQUENCE [LARGE SCALE GENOMIC DNA]</scope>
    <source>
        <strain evidence="2 3">FT92W</strain>
    </source>
</reference>
<evidence type="ECO:0000256" key="1">
    <source>
        <dbReference type="SAM" id="MobiDB-lite"/>
    </source>
</evidence>
<dbReference type="NCBIfam" id="TIGR03742">
    <property type="entry name" value="PRTRC_F"/>
    <property type="match status" value="1"/>
</dbReference>
<evidence type="ECO:0000313" key="3">
    <source>
        <dbReference type="Proteomes" id="UP000446768"/>
    </source>
</evidence>
<organism evidence="2 3">
    <name type="scientific">Pseudoduganella rivuli</name>
    <dbReference type="NCBI Taxonomy" id="2666085"/>
    <lineage>
        <taxon>Bacteria</taxon>
        <taxon>Pseudomonadati</taxon>
        <taxon>Pseudomonadota</taxon>
        <taxon>Betaproteobacteria</taxon>
        <taxon>Burkholderiales</taxon>
        <taxon>Oxalobacteraceae</taxon>
        <taxon>Telluria group</taxon>
        <taxon>Pseudoduganella</taxon>
    </lineage>
</organism>
<dbReference type="InterPro" id="IPR022283">
    <property type="entry name" value="PRTRC_protein-F"/>
</dbReference>
<evidence type="ECO:0000313" key="2">
    <source>
        <dbReference type="EMBL" id="MRV70600.1"/>
    </source>
</evidence>
<dbReference type="AlphaFoldDB" id="A0A7X2IIT6"/>
<proteinExistence type="predicted"/>
<accession>A0A7X2IIT6</accession>
<comment type="caution">
    <text evidence="2">The sequence shown here is derived from an EMBL/GenBank/DDBJ whole genome shotgun (WGS) entry which is preliminary data.</text>
</comment>
<protein>
    <submittedName>
        <fullName evidence="2">PRTRC system protein F</fullName>
    </submittedName>
</protein>
<gene>
    <name evidence="2" type="ORF">GJ700_02555</name>
</gene>
<keyword evidence="3" id="KW-1185">Reference proteome</keyword>
<dbReference type="Proteomes" id="UP000446768">
    <property type="component" value="Unassembled WGS sequence"/>
</dbReference>
<dbReference type="EMBL" id="WKJJ01000001">
    <property type="protein sequence ID" value="MRV70600.1"/>
    <property type="molecule type" value="Genomic_DNA"/>
</dbReference>
<feature type="region of interest" description="Disordered" evidence="1">
    <location>
        <begin position="1"/>
        <end position="34"/>
    </location>
</feature>